<name>A0ABW8K7V1_9GAMM</name>
<comment type="caution">
    <text evidence="3">The sequence shown here is derived from an EMBL/GenBank/DDBJ whole genome shotgun (WGS) entry which is preliminary data.</text>
</comment>
<evidence type="ECO:0000313" key="3">
    <source>
        <dbReference type="EMBL" id="MFK2918961.1"/>
    </source>
</evidence>
<dbReference type="InterPro" id="IPR010359">
    <property type="entry name" value="IrrE_HExxH"/>
</dbReference>
<dbReference type="Pfam" id="PF06114">
    <property type="entry name" value="Peptidase_M78"/>
    <property type="match status" value="1"/>
</dbReference>
<sequence>MNDSRRQQIHTKALELLSDVGLDALPVDPLQIAQHLDIDVHAKSANVEGASGWLIKSGEHFGIAYATHIQSKGFQRFSIAHELGHYWLDSHPAHIFKQGDMHQSHAGFGSADPIELEADYFAACLLMPATLCKRVIWGSKDGLAAVKALAQATHTSLQAAAIRYVELSKIPSGIVLSLDGVVEYCLDGGIRKEIGWPRGLGRGASIPQNTATRRLASDPDAVRRADEDSDDAPASDWFHGVETRQTLTEEAIGLGSYGRVLTLLTLDESDEDEEDAWEEPRFR</sequence>
<dbReference type="RefSeq" id="WP_379983417.1">
    <property type="nucleotide sequence ID" value="NZ_JADIKD010000012.1"/>
</dbReference>
<evidence type="ECO:0000313" key="4">
    <source>
        <dbReference type="Proteomes" id="UP001620408"/>
    </source>
</evidence>
<dbReference type="InterPro" id="IPR052345">
    <property type="entry name" value="Rad_response_metalloprotease"/>
</dbReference>
<dbReference type="Proteomes" id="UP001620408">
    <property type="component" value="Unassembled WGS sequence"/>
</dbReference>
<evidence type="ECO:0000259" key="2">
    <source>
        <dbReference type="Pfam" id="PF06114"/>
    </source>
</evidence>
<dbReference type="PANTHER" id="PTHR43236">
    <property type="entry name" value="ANTITOXIN HIGA1"/>
    <property type="match status" value="1"/>
</dbReference>
<dbReference type="EMBL" id="JADIKD010000012">
    <property type="protein sequence ID" value="MFK2918961.1"/>
    <property type="molecule type" value="Genomic_DNA"/>
</dbReference>
<gene>
    <name evidence="3" type="ORF">ISS97_16940</name>
</gene>
<accession>A0ABW8K7V1</accession>
<evidence type="ECO:0000256" key="1">
    <source>
        <dbReference type="SAM" id="MobiDB-lite"/>
    </source>
</evidence>
<dbReference type="PANTHER" id="PTHR43236:SF1">
    <property type="entry name" value="BLL7220 PROTEIN"/>
    <property type="match status" value="1"/>
</dbReference>
<dbReference type="Gene3D" id="1.10.10.2910">
    <property type="match status" value="1"/>
</dbReference>
<organism evidence="3 4">
    <name type="scientific">Dyella koreensis</name>
    <dbReference type="NCBI Taxonomy" id="311235"/>
    <lineage>
        <taxon>Bacteria</taxon>
        <taxon>Pseudomonadati</taxon>
        <taxon>Pseudomonadota</taxon>
        <taxon>Gammaproteobacteria</taxon>
        <taxon>Lysobacterales</taxon>
        <taxon>Rhodanobacteraceae</taxon>
        <taxon>Dyella</taxon>
    </lineage>
</organism>
<keyword evidence="4" id="KW-1185">Reference proteome</keyword>
<feature type="domain" description="IrrE N-terminal-like" evidence="2">
    <location>
        <begin position="34"/>
        <end position="163"/>
    </location>
</feature>
<protein>
    <submittedName>
        <fullName evidence="3">ImmA/IrrE family metallo-endopeptidase</fullName>
    </submittedName>
</protein>
<proteinExistence type="predicted"/>
<reference evidence="3 4" key="1">
    <citation type="submission" date="2020-10" db="EMBL/GenBank/DDBJ databases">
        <title>Phylogeny of dyella-like bacteria.</title>
        <authorList>
            <person name="Fu J."/>
        </authorList>
    </citation>
    <scope>NUCLEOTIDE SEQUENCE [LARGE SCALE GENOMIC DNA]</scope>
    <source>
        <strain evidence="3 4">BB4</strain>
    </source>
</reference>
<feature type="compositionally biased region" description="Basic and acidic residues" evidence="1">
    <location>
        <begin position="215"/>
        <end position="226"/>
    </location>
</feature>
<feature type="region of interest" description="Disordered" evidence="1">
    <location>
        <begin position="205"/>
        <end position="236"/>
    </location>
</feature>